<dbReference type="EMBL" id="CP109134">
    <property type="protein sequence ID" value="WSD07160.1"/>
    <property type="molecule type" value="Genomic_DNA"/>
</dbReference>
<organism evidence="1 2">
    <name type="scientific">Streptomyces hirsutus</name>
    <dbReference type="NCBI Taxonomy" id="35620"/>
    <lineage>
        <taxon>Bacteria</taxon>
        <taxon>Bacillati</taxon>
        <taxon>Actinomycetota</taxon>
        <taxon>Actinomycetes</taxon>
        <taxon>Kitasatosporales</taxon>
        <taxon>Streptomycetaceae</taxon>
        <taxon>Streptomyces</taxon>
    </lineage>
</organism>
<keyword evidence="2" id="KW-1185">Reference proteome</keyword>
<proteinExistence type="predicted"/>
<dbReference type="Proteomes" id="UP001335325">
    <property type="component" value="Chromosome"/>
</dbReference>
<evidence type="ECO:0000313" key="2">
    <source>
        <dbReference type="Proteomes" id="UP001335325"/>
    </source>
</evidence>
<dbReference type="RefSeq" id="WP_326753230.1">
    <property type="nucleotide sequence ID" value="NZ_CP109134.1"/>
</dbReference>
<dbReference type="GeneID" id="91544151"/>
<dbReference type="InterPro" id="IPR011990">
    <property type="entry name" value="TPR-like_helical_dom_sf"/>
</dbReference>
<sequence length="383" mass="42647">MVQASVDLARAGFTSGVDIEVLKDLHVRYLTNPSLRPEPWNEALSWATSVQYGASSLLVPGTYEETWRAFDYLPDSLSRDKRAAPKIPDFIWEEALSLNPEAESQWFIGMRAYMAGHTEHAISAWEPLAQRGDSQAASNLVAVYLEMGDREAVRHWRRVAHRDEFYSGTLPFRELDYDPTEGTVSMGQSRNGEPIKVRLHHPGHGVRHAMIAGDPGVGKSNSLNIALLGALASRRYVLGLLDWSHEQKHFEHMYDVSQWFCGNDIRHSITLLQAIVRVLDFRIENGGYIDPTPEKPAILVAIEEAQNLFSKSAEAVTLALRILGDGKRGGISLYATIPDISLASFGGNEELRLAFADDANTAYLMGDAGLQMWRDLDALRSRS</sequence>
<dbReference type="Gene3D" id="3.40.50.300">
    <property type="entry name" value="P-loop containing nucleotide triphosphate hydrolases"/>
    <property type="match status" value="1"/>
</dbReference>
<accession>A0ABZ1GML0</accession>
<gene>
    <name evidence="1" type="ORF">OIE73_16245</name>
</gene>
<reference evidence="1 2" key="1">
    <citation type="submission" date="2022-10" db="EMBL/GenBank/DDBJ databases">
        <title>The complete genomes of actinobacterial strains from the NBC collection.</title>
        <authorList>
            <person name="Joergensen T.S."/>
            <person name="Alvarez Arevalo M."/>
            <person name="Sterndorff E.B."/>
            <person name="Faurdal D."/>
            <person name="Vuksanovic O."/>
            <person name="Mourched A.-S."/>
            <person name="Charusanti P."/>
            <person name="Shaw S."/>
            <person name="Blin K."/>
            <person name="Weber T."/>
        </authorList>
    </citation>
    <scope>NUCLEOTIDE SEQUENCE [LARGE SCALE GENOMIC DNA]</scope>
    <source>
        <strain evidence="1 2">NBC 01753</strain>
    </source>
</reference>
<protein>
    <submittedName>
        <fullName evidence="1">Uncharacterized protein</fullName>
    </submittedName>
</protein>
<evidence type="ECO:0000313" key="1">
    <source>
        <dbReference type="EMBL" id="WSD07160.1"/>
    </source>
</evidence>
<dbReference type="InterPro" id="IPR027417">
    <property type="entry name" value="P-loop_NTPase"/>
</dbReference>
<dbReference type="Gene3D" id="1.25.40.10">
    <property type="entry name" value="Tetratricopeptide repeat domain"/>
    <property type="match status" value="1"/>
</dbReference>
<dbReference type="SUPFAM" id="SSF52540">
    <property type="entry name" value="P-loop containing nucleoside triphosphate hydrolases"/>
    <property type="match status" value="1"/>
</dbReference>
<name>A0ABZ1GML0_9ACTN</name>